<name>A0A835IST8_9MAGN</name>
<dbReference type="GO" id="GO:0051119">
    <property type="term" value="F:sugar transmembrane transporter activity"/>
    <property type="evidence" value="ECO:0007669"/>
    <property type="project" value="InterPro"/>
</dbReference>
<keyword evidence="8 11" id="KW-1133">Transmembrane helix</keyword>
<gene>
    <name evidence="12" type="ORF">IFM89_036012</name>
</gene>
<accession>A0A835IST8</accession>
<evidence type="ECO:0000256" key="4">
    <source>
        <dbReference type="ARBA" id="ARBA00022475"/>
    </source>
</evidence>
<evidence type="ECO:0000256" key="11">
    <source>
        <dbReference type="RuleBase" id="RU910715"/>
    </source>
</evidence>
<dbReference type="InterPro" id="IPR047664">
    <property type="entry name" value="SWEET"/>
</dbReference>
<comment type="function">
    <text evidence="10">Mediates both low-affinity uptake and efflux of sugar across the plasma membrane.</text>
</comment>
<evidence type="ECO:0000256" key="1">
    <source>
        <dbReference type="ARBA" id="ARBA00004651"/>
    </source>
</evidence>
<comment type="similarity">
    <text evidence="2 11">Belongs to the SWEET sugar transporter family.</text>
</comment>
<evidence type="ECO:0000313" key="12">
    <source>
        <dbReference type="EMBL" id="KAF9623031.1"/>
    </source>
</evidence>
<sequence>MVQREAVRTVIGIIGTLNLQVAWSSTVLGLLGFTDIGETYKQIIKRKDVEEYSPWPALFTVLNCAMWVFYGMPFVHPHSTLVYTINGIGCVIELSYLIIYVIYANKKQRRLLGSAFALVLAFFVLVVVLIMLLLHTTSKRSLPTGIICVVLNICMYASPVFAARKVIKTKSVEYYGFWLLVANFSNGLIWVVYALLRFDLYLTISNGCGAVFGLAQLILYWCYYKSTPKGPDGGSNKNRAEVQLTKSDVKSLPI</sequence>
<dbReference type="AlphaFoldDB" id="A0A835IST8"/>
<protein>
    <recommendedName>
        <fullName evidence="11">Bidirectional sugar transporter SWEET</fullName>
    </recommendedName>
</protein>
<dbReference type="Gene3D" id="1.20.1280.290">
    <property type="match status" value="2"/>
</dbReference>
<evidence type="ECO:0000256" key="3">
    <source>
        <dbReference type="ARBA" id="ARBA00022448"/>
    </source>
</evidence>
<dbReference type="GO" id="GO:0005886">
    <property type="term" value="C:plasma membrane"/>
    <property type="evidence" value="ECO:0007669"/>
    <property type="project" value="UniProtKB-SubCell"/>
</dbReference>
<evidence type="ECO:0000256" key="7">
    <source>
        <dbReference type="ARBA" id="ARBA00022737"/>
    </source>
</evidence>
<feature type="transmembrane region" description="Helical" evidence="11">
    <location>
        <begin position="81"/>
        <end position="103"/>
    </location>
</feature>
<keyword evidence="6 11" id="KW-0812">Transmembrane</keyword>
<proteinExistence type="inferred from homology"/>
<comment type="function">
    <text evidence="11">Mediates both low-affinity uptake and efflux of sugar across the membrane.</text>
</comment>
<evidence type="ECO:0000256" key="9">
    <source>
        <dbReference type="ARBA" id="ARBA00023136"/>
    </source>
</evidence>
<keyword evidence="7" id="KW-0677">Repeat</keyword>
<feature type="transmembrane region" description="Helical" evidence="11">
    <location>
        <begin position="202"/>
        <end position="223"/>
    </location>
</feature>
<comment type="subcellular location">
    <subcellularLocation>
        <location evidence="1 11">Cell membrane</location>
        <topology evidence="1 11">Multi-pass membrane protein</topology>
    </subcellularLocation>
</comment>
<keyword evidence="13" id="KW-1185">Reference proteome</keyword>
<dbReference type="InterPro" id="IPR004316">
    <property type="entry name" value="SWEET_rpt"/>
</dbReference>
<keyword evidence="4" id="KW-1003">Cell membrane</keyword>
<keyword evidence="9 11" id="KW-0472">Membrane</keyword>
<evidence type="ECO:0000313" key="13">
    <source>
        <dbReference type="Proteomes" id="UP000631114"/>
    </source>
</evidence>
<organism evidence="12 13">
    <name type="scientific">Coptis chinensis</name>
    <dbReference type="NCBI Taxonomy" id="261450"/>
    <lineage>
        <taxon>Eukaryota</taxon>
        <taxon>Viridiplantae</taxon>
        <taxon>Streptophyta</taxon>
        <taxon>Embryophyta</taxon>
        <taxon>Tracheophyta</taxon>
        <taxon>Spermatophyta</taxon>
        <taxon>Magnoliopsida</taxon>
        <taxon>Ranunculales</taxon>
        <taxon>Ranunculaceae</taxon>
        <taxon>Coptidoideae</taxon>
        <taxon>Coptis</taxon>
    </lineage>
</organism>
<feature type="transmembrane region" description="Helical" evidence="11">
    <location>
        <begin position="175"/>
        <end position="196"/>
    </location>
</feature>
<evidence type="ECO:0000256" key="6">
    <source>
        <dbReference type="ARBA" id="ARBA00022692"/>
    </source>
</evidence>
<keyword evidence="3 11" id="KW-0813">Transport</keyword>
<dbReference type="Proteomes" id="UP000631114">
    <property type="component" value="Unassembled WGS sequence"/>
</dbReference>
<evidence type="ECO:0000256" key="2">
    <source>
        <dbReference type="ARBA" id="ARBA00007809"/>
    </source>
</evidence>
<feature type="transmembrane region" description="Helical" evidence="11">
    <location>
        <begin position="142"/>
        <end position="163"/>
    </location>
</feature>
<comment type="caution">
    <text evidence="12">The sequence shown here is derived from an EMBL/GenBank/DDBJ whole genome shotgun (WGS) entry which is preliminary data.</text>
</comment>
<dbReference type="FunFam" id="1.20.1280.290:FF:000002">
    <property type="entry name" value="Bidirectional sugar transporter SWEET"/>
    <property type="match status" value="1"/>
</dbReference>
<evidence type="ECO:0000256" key="8">
    <source>
        <dbReference type="ARBA" id="ARBA00022989"/>
    </source>
</evidence>
<dbReference type="PANTHER" id="PTHR10791">
    <property type="entry name" value="RAG1-ACTIVATING PROTEIN 1"/>
    <property type="match status" value="1"/>
</dbReference>
<feature type="transmembrane region" description="Helical" evidence="11">
    <location>
        <begin position="6"/>
        <end position="34"/>
    </location>
</feature>
<dbReference type="OrthoDB" id="409725at2759"/>
<evidence type="ECO:0000256" key="10">
    <source>
        <dbReference type="ARBA" id="ARBA00037238"/>
    </source>
</evidence>
<keyword evidence="5 11" id="KW-0762">Sugar transport</keyword>
<reference evidence="12 13" key="1">
    <citation type="submission" date="2020-10" db="EMBL/GenBank/DDBJ databases">
        <title>The Coptis chinensis genome and diversification of protoberbering-type alkaloids.</title>
        <authorList>
            <person name="Wang B."/>
            <person name="Shu S."/>
            <person name="Song C."/>
            <person name="Liu Y."/>
        </authorList>
    </citation>
    <scope>NUCLEOTIDE SEQUENCE [LARGE SCALE GENOMIC DNA]</scope>
    <source>
        <strain evidence="12">HL-2020</strain>
        <tissue evidence="12">Leaf</tissue>
    </source>
</reference>
<feature type="transmembrane region" description="Helical" evidence="11">
    <location>
        <begin position="55"/>
        <end position="75"/>
    </location>
</feature>
<evidence type="ECO:0000256" key="5">
    <source>
        <dbReference type="ARBA" id="ARBA00022597"/>
    </source>
</evidence>
<dbReference type="PANTHER" id="PTHR10791:SF30">
    <property type="entry name" value="SUGAR TRANSPORTER SWEET1"/>
    <property type="match status" value="1"/>
</dbReference>
<dbReference type="EMBL" id="JADFTS010000002">
    <property type="protein sequence ID" value="KAF9623031.1"/>
    <property type="molecule type" value="Genomic_DNA"/>
</dbReference>
<feature type="transmembrane region" description="Helical" evidence="11">
    <location>
        <begin position="115"/>
        <end position="136"/>
    </location>
</feature>
<dbReference type="Pfam" id="PF03083">
    <property type="entry name" value="MtN3_slv"/>
    <property type="match status" value="2"/>
</dbReference>